<protein>
    <submittedName>
        <fullName evidence="1">Uncharacterized protein</fullName>
    </submittedName>
</protein>
<reference evidence="1" key="1">
    <citation type="submission" date="2023-07" db="EMBL/GenBank/DDBJ databases">
        <title>The genome sequence of Rhodocytophaga aerolata KACC 12507.</title>
        <authorList>
            <person name="Zhang X."/>
        </authorList>
    </citation>
    <scope>NUCLEOTIDE SEQUENCE</scope>
    <source>
        <strain evidence="1">KACC 12507</strain>
    </source>
</reference>
<sequence>MANLENNFKQQYKVLGIIDDVNECGCCGRINSKATVAMKSYTSGQVRCIILTPIVRW</sequence>
<keyword evidence="2" id="KW-1185">Reference proteome</keyword>
<accession>A0ABT8R5N0</accession>
<evidence type="ECO:0000313" key="2">
    <source>
        <dbReference type="Proteomes" id="UP001168528"/>
    </source>
</evidence>
<comment type="caution">
    <text evidence="1">The sequence shown here is derived from an EMBL/GenBank/DDBJ whole genome shotgun (WGS) entry which is preliminary data.</text>
</comment>
<proteinExistence type="predicted"/>
<dbReference type="RefSeq" id="WP_302038210.1">
    <property type="nucleotide sequence ID" value="NZ_JAUKPO010000007.1"/>
</dbReference>
<dbReference type="EMBL" id="JAUKPO010000007">
    <property type="protein sequence ID" value="MDO1447406.1"/>
    <property type="molecule type" value="Genomic_DNA"/>
</dbReference>
<name>A0ABT8R5N0_9BACT</name>
<dbReference type="Proteomes" id="UP001168528">
    <property type="component" value="Unassembled WGS sequence"/>
</dbReference>
<evidence type="ECO:0000313" key="1">
    <source>
        <dbReference type="EMBL" id="MDO1447406.1"/>
    </source>
</evidence>
<organism evidence="1 2">
    <name type="scientific">Rhodocytophaga aerolata</name>
    <dbReference type="NCBI Taxonomy" id="455078"/>
    <lineage>
        <taxon>Bacteria</taxon>
        <taxon>Pseudomonadati</taxon>
        <taxon>Bacteroidota</taxon>
        <taxon>Cytophagia</taxon>
        <taxon>Cytophagales</taxon>
        <taxon>Rhodocytophagaceae</taxon>
        <taxon>Rhodocytophaga</taxon>
    </lineage>
</organism>
<gene>
    <name evidence="1" type="ORF">Q0590_14150</name>
</gene>